<dbReference type="GO" id="GO:0042383">
    <property type="term" value="C:sarcolemma"/>
    <property type="evidence" value="ECO:0007669"/>
    <property type="project" value="TreeGrafter"/>
</dbReference>
<keyword evidence="2" id="KW-1133">Transmembrane helix</keyword>
<sequence length="382" mass="42295">MTSASLIISTGNQHALANSRLWDAISGLFYLFAHMQDKLSKDPEQLNLLHEFLNLQTEVTIMLLSMLEGNDVNGSIGRQMVDTLAESSAYFESNKGVVLGGKFDFQEFTERFCNPARDIGFNVALLLTSPSEHIPGDICLERLLQKAKGMLEMFDPLLGRIEITNKEGCIERVYFEVRQEDIDQWEKPEIKESKSTFLHSVVGESGDKEKLECCVNFAEDTIFEVQHAQSISGADDNLQISRVGVSDQSSCKLSSTTSIFQSFKRLITGLMIGALCLVKGVITVVGRFLIALASDPTEKALTALKLPPPPQSMYPTVPLSARRKQTAVLFSAMRTGEGRMEVKLNEEEAEPPDLGATNEEEKNPKDLASILQVGNFNNHSKK</sequence>
<dbReference type="STRING" id="60517.A0A0R3VYI1"/>
<dbReference type="GO" id="GO:0034704">
    <property type="term" value="C:calcium channel complex"/>
    <property type="evidence" value="ECO:0007669"/>
    <property type="project" value="TreeGrafter"/>
</dbReference>
<dbReference type="InterPro" id="IPR015925">
    <property type="entry name" value="Ryanodine_IP3_receptor"/>
</dbReference>
<protein>
    <submittedName>
        <fullName evidence="5">Protein ACCUMULATION AND REPLICATION OF CHLOROPLASTS 3</fullName>
    </submittedName>
</protein>
<dbReference type="AlphaFoldDB" id="A0A0R3VYI1"/>
<keyword evidence="2" id="KW-0812">Transmembrane</keyword>
<dbReference type="PANTHER" id="PTHR46399">
    <property type="entry name" value="B30.2/SPRY DOMAIN-CONTAINING PROTEIN"/>
    <property type="match status" value="1"/>
</dbReference>
<proteinExistence type="predicted"/>
<dbReference type="Proteomes" id="UP000282613">
    <property type="component" value="Unassembled WGS sequence"/>
</dbReference>
<evidence type="ECO:0000313" key="3">
    <source>
        <dbReference type="EMBL" id="VDK25326.1"/>
    </source>
</evidence>
<reference evidence="5" key="1">
    <citation type="submission" date="2017-02" db="UniProtKB">
        <authorList>
            <consortium name="WormBaseParasite"/>
        </authorList>
    </citation>
    <scope>IDENTIFICATION</scope>
</reference>
<reference evidence="3 4" key="2">
    <citation type="submission" date="2018-11" db="EMBL/GenBank/DDBJ databases">
        <authorList>
            <consortium name="Pathogen Informatics"/>
        </authorList>
    </citation>
    <scope>NUCLEOTIDE SEQUENCE [LARGE SCALE GENOMIC DNA]</scope>
</reference>
<keyword evidence="4" id="KW-1185">Reference proteome</keyword>
<keyword evidence="2" id="KW-0472">Membrane</keyword>
<evidence type="ECO:0000256" key="1">
    <source>
        <dbReference type="SAM" id="MobiDB-lite"/>
    </source>
</evidence>
<gene>
    <name evidence="3" type="ORF">TASK_LOCUS2476</name>
</gene>
<organism evidence="5">
    <name type="scientific">Taenia asiatica</name>
    <name type="common">Asian tapeworm</name>
    <dbReference type="NCBI Taxonomy" id="60517"/>
    <lineage>
        <taxon>Eukaryota</taxon>
        <taxon>Metazoa</taxon>
        <taxon>Spiralia</taxon>
        <taxon>Lophotrochozoa</taxon>
        <taxon>Platyhelminthes</taxon>
        <taxon>Cestoda</taxon>
        <taxon>Eucestoda</taxon>
        <taxon>Cyclophyllidea</taxon>
        <taxon>Taeniidae</taxon>
        <taxon>Taenia</taxon>
    </lineage>
</organism>
<dbReference type="GO" id="GO:0033017">
    <property type="term" value="C:sarcoplasmic reticulum membrane"/>
    <property type="evidence" value="ECO:0007669"/>
    <property type="project" value="TreeGrafter"/>
</dbReference>
<accession>A0A0R3VYI1</accession>
<dbReference type="OrthoDB" id="258495at2759"/>
<dbReference type="EMBL" id="UYRS01001781">
    <property type="protein sequence ID" value="VDK25326.1"/>
    <property type="molecule type" value="Genomic_DNA"/>
</dbReference>
<dbReference type="GO" id="GO:0006941">
    <property type="term" value="P:striated muscle contraction"/>
    <property type="evidence" value="ECO:0007669"/>
    <property type="project" value="TreeGrafter"/>
</dbReference>
<dbReference type="WBParaSite" id="TASK_0000247501-mRNA-1">
    <property type="protein sequence ID" value="TASK_0000247501-mRNA-1"/>
    <property type="gene ID" value="TASK_0000247501"/>
</dbReference>
<dbReference type="GO" id="GO:0005219">
    <property type="term" value="F:ryanodine-sensitive calcium-release channel activity"/>
    <property type="evidence" value="ECO:0007669"/>
    <property type="project" value="TreeGrafter"/>
</dbReference>
<feature type="compositionally biased region" description="Polar residues" evidence="1">
    <location>
        <begin position="372"/>
        <end position="382"/>
    </location>
</feature>
<dbReference type="GO" id="GO:0014808">
    <property type="term" value="P:release of sequestered calcium ion into cytosol by sarcoplasmic reticulum"/>
    <property type="evidence" value="ECO:0007669"/>
    <property type="project" value="TreeGrafter"/>
</dbReference>
<evidence type="ECO:0000313" key="4">
    <source>
        <dbReference type="Proteomes" id="UP000282613"/>
    </source>
</evidence>
<evidence type="ECO:0000256" key="2">
    <source>
        <dbReference type="SAM" id="Phobius"/>
    </source>
</evidence>
<name>A0A0R3VYI1_TAEAS</name>
<feature type="transmembrane region" description="Helical" evidence="2">
    <location>
        <begin position="266"/>
        <end position="290"/>
    </location>
</feature>
<evidence type="ECO:0000313" key="5">
    <source>
        <dbReference type="WBParaSite" id="TASK_0000247501-mRNA-1"/>
    </source>
</evidence>
<dbReference type="PANTHER" id="PTHR46399:SF8">
    <property type="entry name" value="B30.2_SPRY DOMAIN-CONTAINING PROTEIN"/>
    <property type="match status" value="1"/>
</dbReference>
<dbReference type="GO" id="GO:0005790">
    <property type="term" value="C:smooth endoplasmic reticulum"/>
    <property type="evidence" value="ECO:0007669"/>
    <property type="project" value="TreeGrafter"/>
</dbReference>
<dbReference type="GO" id="GO:0030018">
    <property type="term" value="C:Z disc"/>
    <property type="evidence" value="ECO:0007669"/>
    <property type="project" value="TreeGrafter"/>
</dbReference>
<feature type="region of interest" description="Disordered" evidence="1">
    <location>
        <begin position="339"/>
        <end position="382"/>
    </location>
</feature>